<feature type="compositionally biased region" description="Basic and acidic residues" evidence="13">
    <location>
        <begin position="574"/>
        <end position="584"/>
    </location>
</feature>
<dbReference type="EMBL" id="KV460237">
    <property type="protein sequence ID" value="OBT95218.1"/>
    <property type="molecule type" value="Genomic_DNA"/>
</dbReference>
<dbReference type="Pfam" id="PF00118">
    <property type="entry name" value="Cpn60_TCP1"/>
    <property type="match status" value="1"/>
</dbReference>
<feature type="compositionally biased region" description="Low complexity" evidence="13">
    <location>
        <begin position="315"/>
        <end position="327"/>
    </location>
</feature>
<dbReference type="CDD" id="cd03334">
    <property type="entry name" value="Fab1_TCP"/>
    <property type="match status" value="1"/>
</dbReference>
<dbReference type="InterPro" id="IPR000306">
    <property type="entry name" value="Znf_FYVE"/>
</dbReference>
<dbReference type="InterPro" id="IPR002423">
    <property type="entry name" value="Cpn60/GroEL/TCP-1"/>
</dbReference>
<feature type="compositionally biased region" description="Polar residues" evidence="13">
    <location>
        <begin position="1147"/>
        <end position="1156"/>
    </location>
</feature>
<feature type="region of interest" description="Disordered" evidence="13">
    <location>
        <begin position="152"/>
        <end position="249"/>
    </location>
</feature>
<dbReference type="PANTHER" id="PTHR45748">
    <property type="entry name" value="1-PHOSPHATIDYLINOSITOL 3-PHOSPHATE 5-KINASE-RELATED"/>
    <property type="match status" value="1"/>
</dbReference>
<comment type="catalytic activity">
    <reaction evidence="1">
        <text>a 1,2-diacyl-sn-glycero-3-phospho-(1D-myo-inositol-3-phosphate) + ATP = a 1,2-diacyl-sn-glycero-3-phospho-(1D-myo-inositol-3,5-bisphosphate) + ADP + H(+)</text>
        <dbReference type="Rhea" id="RHEA:13609"/>
        <dbReference type="ChEBI" id="CHEBI:15378"/>
        <dbReference type="ChEBI" id="CHEBI:30616"/>
        <dbReference type="ChEBI" id="CHEBI:57923"/>
        <dbReference type="ChEBI" id="CHEBI:58088"/>
        <dbReference type="ChEBI" id="CHEBI:456216"/>
        <dbReference type="EC" id="2.7.1.150"/>
    </reaction>
</comment>
<dbReference type="FunFam" id="3.50.7.10:FF:000007">
    <property type="entry name" value="1-phosphatidylinositol 3-phosphate 5-kinase isoform X1"/>
    <property type="match status" value="1"/>
</dbReference>
<feature type="compositionally biased region" description="Low complexity" evidence="13">
    <location>
        <begin position="214"/>
        <end position="225"/>
    </location>
</feature>
<feature type="compositionally biased region" description="Polar residues" evidence="13">
    <location>
        <begin position="1680"/>
        <end position="1691"/>
    </location>
</feature>
<feature type="compositionally biased region" description="Basic and acidic residues" evidence="13">
    <location>
        <begin position="1805"/>
        <end position="1815"/>
    </location>
</feature>
<feature type="compositionally biased region" description="Polar residues" evidence="13">
    <location>
        <begin position="2003"/>
        <end position="2024"/>
    </location>
</feature>
<keyword evidence="3 12" id="KW-0808">Transferase</keyword>
<feature type="region of interest" description="Disordered" evidence="13">
    <location>
        <begin position="1989"/>
        <end position="2072"/>
    </location>
</feature>
<feature type="region of interest" description="Disordered" evidence="13">
    <location>
        <begin position="1658"/>
        <end position="1701"/>
    </location>
</feature>
<dbReference type="InterPro" id="IPR027409">
    <property type="entry name" value="GroEL-like_apical_dom_sf"/>
</dbReference>
<evidence type="ECO:0000259" key="14">
    <source>
        <dbReference type="PROSITE" id="PS50178"/>
    </source>
</evidence>
<feature type="compositionally biased region" description="Basic and acidic residues" evidence="13">
    <location>
        <begin position="1989"/>
        <end position="2000"/>
    </location>
</feature>
<dbReference type="InterPro" id="IPR002498">
    <property type="entry name" value="PInositol-4-P-4/5-kinase_core"/>
</dbReference>
<dbReference type="SUPFAM" id="SSF56104">
    <property type="entry name" value="SAICAR synthase-like"/>
    <property type="match status" value="1"/>
</dbReference>
<dbReference type="Pfam" id="PF01504">
    <property type="entry name" value="PIP5K"/>
    <property type="match status" value="2"/>
</dbReference>
<organism evidence="16 17">
    <name type="scientific">Pseudogymnoascus verrucosus</name>
    <dbReference type="NCBI Taxonomy" id="342668"/>
    <lineage>
        <taxon>Eukaryota</taxon>
        <taxon>Fungi</taxon>
        <taxon>Dikarya</taxon>
        <taxon>Ascomycota</taxon>
        <taxon>Pezizomycotina</taxon>
        <taxon>Leotiomycetes</taxon>
        <taxon>Thelebolales</taxon>
        <taxon>Thelebolaceae</taxon>
        <taxon>Pseudogymnoascus</taxon>
    </lineage>
</organism>
<dbReference type="OrthoDB" id="158357at2759"/>
<dbReference type="Gene3D" id="3.50.7.10">
    <property type="entry name" value="GroEL"/>
    <property type="match status" value="1"/>
</dbReference>
<reference evidence="17" key="2">
    <citation type="journal article" date="2018" name="Nat. Commun.">
        <title>Extreme sensitivity to ultraviolet light in the fungal pathogen causing white-nose syndrome of bats.</title>
        <authorList>
            <person name="Palmer J.M."/>
            <person name="Drees K.P."/>
            <person name="Foster J.T."/>
            <person name="Lindner D.L."/>
        </authorList>
    </citation>
    <scope>NUCLEOTIDE SEQUENCE [LARGE SCALE GENOMIC DNA]</scope>
    <source>
        <strain evidence="17">UAMH 10579</strain>
    </source>
</reference>
<protein>
    <recommendedName>
        <fullName evidence="2">1-phosphatidylinositol-3-phosphate 5-kinase</fullName>
        <ecNumber evidence="2">2.7.1.150</ecNumber>
    </recommendedName>
    <alternativeName>
        <fullName evidence="10">Type III PIP kinase</fullName>
    </alternativeName>
</protein>
<feature type="compositionally biased region" description="Low complexity" evidence="13">
    <location>
        <begin position="170"/>
        <end position="186"/>
    </location>
</feature>
<keyword evidence="4" id="KW-0479">Metal-binding</keyword>
<feature type="region of interest" description="Disordered" evidence="13">
    <location>
        <begin position="714"/>
        <end position="813"/>
    </location>
</feature>
<dbReference type="GO" id="GO:0000329">
    <property type="term" value="C:fungal-type vacuole membrane"/>
    <property type="evidence" value="ECO:0007669"/>
    <property type="project" value="TreeGrafter"/>
</dbReference>
<dbReference type="RefSeq" id="XP_018128951.1">
    <property type="nucleotide sequence ID" value="XM_018276990.2"/>
</dbReference>
<keyword evidence="9 12" id="KW-0067">ATP-binding</keyword>
<accession>A0A1B8GHA6</accession>
<dbReference type="GO" id="GO:0046854">
    <property type="term" value="P:phosphatidylinositol phosphate biosynthetic process"/>
    <property type="evidence" value="ECO:0007669"/>
    <property type="project" value="TreeGrafter"/>
</dbReference>
<evidence type="ECO:0000256" key="8">
    <source>
        <dbReference type="ARBA" id="ARBA00022833"/>
    </source>
</evidence>
<dbReference type="SUPFAM" id="SSF57903">
    <property type="entry name" value="FYVE/PHD zinc finger"/>
    <property type="match status" value="1"/>
</dbReference>
<feature type="compositionally biased region" description="Low complexity" evidence="13">
    <location>
        <begin position="366"/>
        <end position="379"/>
    </location>
</feature>
<feature type="compositionally biased region" description="Low complexity" evidence="13">
    <location>
        <begin position="292"/>
        <end position="304"/>
    </location>
</feature>
<dbReference type="FunFam" id="3.30.810.10:FF:000001">
    <property type="entry name" value="1-phosphatidylinositol 3-phosphate 5-kinase FAB1"/>
    <property type="match status" value="1"/>
</dbReference>
<feature type="compositionally biased region" description="Low complexity" evidence="13">
    <location>
        <begin position="1"/>
        <end position="37"/>
    </location>
</feature>
<feature type="region of interest" description="Disordered" evidence="13">
    <location>
        <begin position="357"/>
        <end position="387"/>
    </location>
</feature>
<dbReference type="InterPro" id="IPR027484">
    <property type="entry name" value="PInositol-4-P-5-kinase_N"/>
</dbReference>
<feature type="compositionally biased region" description="Low complexity" evidence="13">
    <location>
        <begin position="595"/>
        <end position="613"/>
    </location>
</feature>
<evidence type="ECO:0000313" key="16">
    <source>
        <dbReference type="EMBL" id="OBT95218.1"/>
    </source>
</evidence>
<dbReference type="Gene3D" id="3.30.810.10">
    <property type="entry name" value="2-Layer Sandwich"/>
    <property type="match status" value="1"/>
</dbReference>
<keyword evidence="17" id="KW-1185">Reference proteome</keyword>
<feature type="compositionally biased region" description="Basic and acidic residues" evidence="13">
    <location>
        <begin position="230"/>
        <end position="244"/>
    </location>
</feature>
<dbReference type="PROSITE" id="PS51455">
    <property type="entry name" value="PIPK"/>
    <property type="match status" value="1"/>
</dbReference>
<dbReference type="GeneID" id="28840942"/>
<dbReference type="InterPro" id="IPR017455">
    <property type="entry name" value="Znf_FYVE-rel"/>
</dbReference>
<keyword evidence="7 12" id="KW-0418">Kinase</keyword>
<dbReference type="EC" id="2.7.1.150" evidence="2"/>
<dbReference type="GO" id="GO:0008270">
    <property type="term" value="F:zinc ion binding"/>
    <property type="evidence" value="ECO:0007669"/>
    <property type="project" value="UniProtKB-KW"/>
</dbReference>
<evidence type="ECO:0000256" key="3">
    <source>
        <dbReference type="ARBA" id="ARBA00022679"/>
    </source>
</evidence>
<keyword evidence="8" id="KW-0862">Zinc</keyword>
<reference evidence="16 17" key="1">
    <citation type="submission" date="2016-03" db="EMBL/GenBank/DDBJ databases">
        <title>Comparative genomics of Pseudogymnoascus destructans, the fungus causing white-nose syndrome of bats.</title>
        <authorList>
            <person name="Palmer J.M."/>
            <person name="Drees K.P."/>
            <person name="Foster J.T."/>
            <person name="Lindner D.L."/>
        </authorList>
    </citation>
    <scope>NUCLEOTIDE SEQUENCE [LARGE SCALE GENOMIC DNA]</scope>
    <source>
        <strain evidence="16 17">UAMH 10579</strain>
    </source>
</reference>
<feature type="domain" description="PIPK" evidence="15">
    <location>
        <begin position="2144"/>
        <end position="2475"/>
    </location>
</feature>
<evidence type="ECO:0000256" key="12">
    <source>
        <dbReference type="PROSITE-ProRule" id="PRU00781"/>
    </source>
</evidence>
<dbReference type="Proteomes" id="UP000091956">
    <property type="component" value="Unassembled WGS sequence"/>
</dbReference>
<evidence type="ECO:0000256" key="4">
    <source>
        <dbReference type="ARBA" id="ARBA00022723"/>
    </source>
</evidence>
<feature type="compositionally biased region" description="Polar residues" evidence="13">
    <location>
        <begin position="550"/>
        <end position="564"/>
    </location>
</feature>
<dbReference type="Gene3D" id="3.30.40.10">
    <property type="entry name" value="Zinc/RING finger domain, C3HC4 (zinc finger)"/>
    <property type="match status" value="1"/>
</dbReference>
<dbReference type="InterPro" id="IPR027483">
    <property type="entry name" value="PInositol-4-P-4/5-kinase_C_sf"/>
</dbReference>
<evidence type="ECO:0000256" key="7">
    <source>
        <dbReference type="ARBA" id="ARBA00022777"/>
    </source>
</evidence>
<dbReference type="SMART" id="SM00330">
    <property type="entry name" value="PIPKc"/>
    <property type="match status" value="1"/>
</dbReference>
<evidence type="ECO:0000256" key="13">
    <source>
        <dbReference type="SAM" id="MobiDB-lite"/>
    </source>
</evidence>
<dbReference type="PROSITE" id="PS50178">
    <property type="entry name" value="ZF_FYVE"/>
    <property type="match status" value="1"/>
</dbReference>
<dbReference type="InterPro" id="IPR011011">
    <property type="entry name" value="Znf_FYVE_PHD"/>
</dbReference>
<evidence type="ECO:0000256" key="11">
    <source>
        <dbReference type="PROSITE-ProRule" id="PRU00091"/>
    </source>
</evidence>
<keyword evidence="6 11" id="KW-0863">Zinc-finger</keyword>
<feature type="region of interest" description="Disordered" evidence="13">
    <location>
        <begin position="1756"/>
        <end position="1855"/>
    </location>
</feature>
<dbReference type="SUPFAM" id="SSF52029">
    <property type="entry name" value="GroEL apical domain-like"/>
    <property type="match status" value="1"/>
</dbReference>
<dbReference type="GO" id="GO:0010008">
    <property type="term" value="C:endosome membrane"/>
    <property type="evidence" value="ECO:0007669"/>
    <property type="project" value="TreeGrafter"/>
</dbReference>
<sequence>MSSQDSQQNSSSSRMMASLPSGLRSRRGSLASLGGSSQADKEQLTQALDAIHNTASHSETLTTFNEFASPPSSSSGVESKGIAGELMQNGLSGLYSRFRGVVGASKDKGSQPVVKNNADSREKPSTQDQNFATSTANSSVPAIAREELNLNDSIGEVVSDPPPGQPPIISASTTQSGSSSQLYQSSKAPTHFTPTTAKALLSSRPGMTSRSESTAAAVAPTTTPVNIAASEDRESIADSSKEPGESDSVNHFMHRRTSHVPLRAHPIEDSDTFDAKHSDISNPEQAHGLGGLPLTPGLTTSLGTEMSIIEEPEDTSATTSRRSAKSSQRPLDAHAALSANHASQKLNQPTAIDRFTQSHLPGYQPSRASSTERSATETSPVNTSTRNSLNHELFYADEIHHGRPTGANRAAGSTLNKGGPNVVNTRLEQMRKQVLSKEFWMADEICKECFLCGDAFTAFRRKHHCRTCGCIFDSKCTSIISGERFGVQGTLRVCRTCLDIINRRHDSSGSDDESGDDTFLPTSFFQSHQTRLNSMKDDRASEEGPDGSFTGRSLNGDSVGSVTTPMMAIPATRRIGDSENRKSAVLEIDAPQLGRPSSSRSLRALSLSRPLSSGQKANQPKHNFLGRFRSTAAERPPFHSNSAADEIKKRSRLPALHDDNIIDPDLAPYMSDDESSGDEQMSIFTALNGSAGISTSYENEKSAFGSLLNATKKHRSRAGEKSISGLSFSGRPVEDNSWAGSVSHGRPNRRRNLSTSSNVHIARGSPRQNKPGPLTYNYGELSEESTIPRDDPLEPSSHRASKMTRSASMRNSKAPAVELNNASLHHVRRLLRQLLQDACVENVASWEKALIPILLQCTDDVNPDVRRGDDIDIRHYVKLKKIPGGKPGDTSYVSGVVFTKNLALKSMARSISQPRIVIISFPIEYQRHQQHFMSLEPVIAQEKDFLKNMVNRIASLRPHVVLIQSHISGLALQYLAEANIAVAYNVKQSVIEAVSRFAQTEIISSIDMVALKPVHVGKSAGFDVKTYVHNDIPGTRKTCIYISGCPKELGCTIVLRGASMAVLSTMKRITEFMVYVVYNLKLETCLMRDEFVLIPAITEDYGTPTPSSKSALEKTDTNNSPVEPVQKAVQVTSNETDSTKSIDEATTGHNESQESSGELGDNGPQPGFPQATINTTAETPIQDSHPDVQPKLISAHESHVHDTQVLPEDIPMPTFYSDMVAKHQTKILSASPFVKFTQPYLLMNAREQERRLVYLKRLRDQDTFEDQTDVEKANPQRFQLIHPEMVHGTVRGAPRQIMEVLHAVHDAEYDKALHNYQTQKRQWENYIQGNLNLFDPYSHQNIVVLYTVVCTATTVPCAGPDLTAMAFYNEHETSNDFFPDCTLGQYVEDLCLTVDAVCASNGCERKMSEHHRTYVHGEARITVFVEASPCKLNGLQDSILMWSYCKICKKETQVMPMSESTWKYSFGKYLELSFWSTELRLRAGFCPHDLHRNHLRYFGFRNATMRIHYDPIDLLEIVVPRTRITWKVDNDLRLKNDLFTKTEDRWNRFMASVKSRIKGINIDSVVSDKVEACMAEVETLSQRAQDEHASLLNKLQEKYMESKYYEIIPMNRAIRAMQERVAEWDTAFTDFDRNFFPSEKDIRRLAALQLKNLFLDRDASTTPNETPDQSQDIYERQSDEGQSSKVTNSVHDNTDMPPTEFQGTLAPLVEESVSIDDAALKVPRPQGTEALNSTKSQDTVHHLDLAIPWVATGDDAPAVNSPVDQTGSPLPSSESKLVANSDNTLSSQLGPHDSEADTPKTPQQVREKSQADLREGATTNPEPSGIPRPSDRNAGRRSGLAVSPPILRTQSQPAVTLRRTQPAALRAFNIAAREKANAVGIPPDSTIPLGAFSGEQTKDKRLSDRLGLGSLKSTRKPGHSLIPRSIHSKGRETKVSTLAKHFEQLSREFEKERLRDKKQRAAKVTQSRAFPKASSKPIVEVYKDVNEAVEERGPSEEGLRPRNQFSSNIESTGPTDGISNANTKSKLDAPAHIDTSVAGEDTVTEVETDDNQQTLSQTASDDEAAASDTEHSFLEDMPSIKDITESLGVSETISEVDLPKHEKTSLMKMLTNFWAERSASGWTQLEYPLHATDHVFVDSDVIVREDEPSSLIAFSLSSQDYIEKLHAIRQQGQTNMPERTSGQEHYNSAEADVETSLLRATGTHLKYQFAEGSAKMLCKIFYAEQFDAVRRKCGASDRIVESLSRCLKWDSKGGKTKSVFLKTLDERLVLKSLSPVETQAFLRFAPAYFNIMAEALFHELPSVIAKMLGFYQIIIKNPVTGTEIKWDVLVMENLFYDRAPTRIFDLKGSMRNRKIQSTGEQNEVLLDENMVEFIYESPLFAREHSKKLLKASVWNDTLFLARQDVMDYSLMVAVDEARKELVVGIIDCIRTYTWDKKLESWIKDRGFAGGGRNRPTVTSPKEYKSRFREAMDRYVLQAPNCWHHFGGYDARALK</sequence>
<dbReference type="Pfam" id="PF01363">
    <property type="entry name" value="FYVE"/>
    <property type="match status" value="1"/>
</dbReference>
<feature type="compositionally biased region" description="Polar residues" evidence="13">
    <location>
        <begin position="1660"/>
        <end position="1672"/>
    </location>
</feature>
<feature type="region of interest" description="Disordered" evidence="13">
    <location>
        <begin position="103"/>
        <end position="140"/>
    </location>
</feature>
<keyword evidence="5 12" id="KW-0547">Nucleotide-binding</keyword>
<evidence type="ECO:0000313" key="17">
    <source>
        <dbReference type="Proteomes" id="UP000091956"/>
    </source>
</evidence>
<evidence type="ECO:0000256" key="1">
    <source>
        <dbReference type="ARBA" id="ARBA00000768"/>
    </source>
</evidence>
<dbReference type="FunFam" id="3.30.800.10:FF:000005">
    <property type="entry name" value="1-phosphatidylinositol-3-phosphate 5-kinase (Fab1)"/>
    <property type="match status" value="1"/>
</dbReference>
<feature type="compositionally biased region" description="Polar residues" evidence="13">
    <location>
        <begin position="126"/>
        <end position="140"/>
    </location>
</feature>
<dbReference type="InterPro" id="IPR013083">
    <property type="entry name" value="Znf_RING/FYVE/PHD"/>
</dbReference>
<feature type="domain" description="FYVE-type" evidence="14">
    <location>
        <begin position="443"/>
        <end position="502"/>
    </location>
</feature>
<dbReference type="STRING" id="342668.A0A1B8GHA6"/>
<dbReference type="FunFam" id="3.30.40.10:FF:000283">
    <property type="entry name" value="1-phosphatidylinositol-3-phosphate 5-kinase (Fab1)"/>
    <property type="match status" value="1"/>
</dbReference>
<evidence type="ECO:0000256" key="2">
    <source>
        <dbReference type="ARBA" id="ARBA00012009"/>
    </source>
</evidence>
<evidence type="ECO:0000256" key="6">
    <source>
        <dbReference type="ARBA" id="ARBA00022771"/>
    </source>
</evidence>
<dbReference type="GO" id="GO:0005524">
    <property type="term" value="F:ATP binding"/>
    <property type="evidence" value="ECO:0007669"/>
    <property type="project" value="UniProtKB-UniRule"/>
</dbReference>
<feature type="region of interest" description="Disordered" evidence="13">
    <location>
        <begin position="1103"/>
        <end position="1172"/>
    </location>
</feature>
<dbReference type="SMART" id="SM00064">
    <property type="entry name" value="FYVE"/>
    <property type="match status" value="1"/>
</dbReference>
<feature type="region of interest" description="Disordered" evidence="13">
    <location>
        <begin position="61"/>
        <end position="80"/>
    </location>
</feature>
<feature type="compositionally biased region" description="Polar residues" evidence="13">
    <location>
        <begin position="1762"/>
        <end position="1789"/>
    </location>
</feature>
<evidence type="ECO:0000256" key="5">
    <source>
        <dbReference type="ARBA" id="ARBA00022741"/>
    </source>
</evidence>
<evidence type="ECO:0000256" key="10">
    <source>
        <dbReference type="ARBA" id="ARBA00075294"/>
    </source>
</evidence>
<evidence type="ECO:0000256" key="9">
    <source>
        <dbReference type="ARBA" id="ARBA00022840"/>
    </source>
</evidence>
<name>A0A1B8GHA6_9PEZI</name>
<feature type="region of interest" description="Disordered" evidence="13">
    <location>
        <begin position="532"/>
        <end position="652"/>
    </location>
</feature>
<proteinExistence type="predicted"/>
<dbReference type="InterPro" id="IPR044769">
    <property type="entry name" value="PIKfyve_PIPKc"/>
</dbReference>
<gene>
    <name evidence="16" type="primary">FAB1</name>
    <name evidence="16" type="ORF">VE01_07556</name>
</gene>
<dbReference type="CDD" id="cd17300">
    <property type="entry name" value="PIPKc_PIKfyve"/>
    <property type="match status" value="1"/>
</dbReference>
<dbReference type="PANTHER" id="PTHR45748:SF7">
    <property type="entry name" value="1-PHOSPHATIDYLINOSITOL 3-PHOSPHATE 5-KINASE-RELATED"/>
    <property type="match status" value="1"/>
</dbReference>
<dbReference type="GO" id="GO:0000285">
    <property type="term" value="F:1-phosphatidylinositol-3-phosphate 5-kinase activity"/>
    <property type="evidence" value="ECO:0007669"/>
    <property type="project" value="UniProtKB-EC"/>
</dbReference>
<feature type="region of interest" description="Disordered" evidence="13">
    <location>
        <begin position="1951"/>
        <end position="1970"/>
    </location>
</feature>
<dbReference type="Gene3D" id="3.30.800.10">
    <property type="entry name" value="Phosphatidylinositol Phosphate Kinase II Beta"/>
    <property type="match status" value="1"/>
</dbReference>
<feature type="region of interest" description="Disordered" evidence="13">
    <location>
        <begin position="1"/>
        <end position="44"/>
    </location>
</feature>
<feature type="region of interest" description="Disordered" evidence="13">
    <location>
        <begin position="272"/>
        <end position="334"/>
    </location>
</feature>
<evidence type="ECO:0000259" key="15">
    <source>
        <dbReference type="PROSITE" id="PS51455"/>
    </source>
</evidence>